<dbReference type="HOGENOM" id="CLU_2024920_0_0_0"/>
<dbReference type="STRING" id="243090.RB12870"/>
<dbReference type="Proteomes" id="UP000001025">
    <property type="component" value="Chromosome"/>
</dbReference>
<sequence length="128" mass="14351">MAIANCKMHFAMVFNVGQVSTGDGCLPMNVLLRWLENHASLCSKASAWLPCVTWPTSGDCKLRNALCNGFQRRPGSTWRWTLAGERPLAMAYKSRLALFQSIGADAMCNMAYEWRLQTAKCTLQWFPA</sequence>
<proteinExistence type="predicted"/>
<accession>Q7UHY6</accession>
<organism evidence="1 2">
    <name type="scientific">Rhodopirellula baltica (strain DSM 10527 / NCIMB 13988 / SH1)</name>
    <dbReference type="NCBI Taxonomy" id="243090"/>
    <lineage>
        <taxon>Bacteria</taxon>
        <taxon>Pseudomonadati</taxon>
        <taxon>Planctomycetota</taxon>
        <taxon>Planctomycetia</taxon>
        <taxon>Pirellulales</taxon>
        <taxon>Pirellulaceae</taxon>
        <taxon>Rhodopirellula</taxon>
    </lineage>
</organism>
<evidence type="ECO:0000313" key="2">
    <source>
        <dbReference type="Proteomes" id="UP000001025"/>
    </source>
</evidence>
<keyword evidence="2" id="KW-1185">Reference proteome</keyword>
<dbReference type="AlphaFoldDB" id="Q7UHY6"/>
<dbReference type="EnsemblBacteria" id="CAD77831">
    <property type="protein sequence ID" value="CAD77831"/>
    <property type="gene ID" value="RB12870"/>
</dbReference>
<dbReference type="InParanoid" id="Q7UHY6"/>
<gene>
    <name evidence="1" type="ordered locus">RB12870</name>
</gene>
<dbReference type="KEGG" id="rba:RB12870"/>
<protein>
    <submittedName>
        <fullName evidence="1">Uncharacterized protein</fullName>
    </submittedName>
</protein>
<dbReference type="PATRIC" id="fig|243090.15.peg.6238"/>
<reference evidence="1 2" key="1">
    <citation type="journal article" date="2003" name="Proc. Natl. Acad. Sci. U.S.A.">
        <title>Complete genome sequence of the marine planctomycete Pirellula sp. strain 1.</title>
        <authorList>
            <person name="Gloeckner F.O."/>
            <person name="Kube M."/>
            <person name="Bauer M."/>
            <person name="Teeling H."/>
            <person name="Lombardot T."/>
            <person name="Ludwig W."/>
            <person name="Gade D."/>
            <person name="Beck A."/>
            <person name="Borzym K."/>
            <person name="Heitmann K."/>
            <person name="Rabus R."/>
            <person name="Schlesner H."/>
            <person name="Amann R."/>
            <person name="Reinhardt R."/>
        </authorList>
    </citation>
    <scope>NUCLEOTIDE SEQUENCE [LARGE SCALE GENOMIC DNA]</scope>
    <source>
        <strain evidence="2">DSM 10527 / NCIMB 13988 / SH1</strain>
    </source>
</reference>
<evidence type="ECO:0000313" key="1">
    <source>
        <dbReference type="EMBL" id="CAD77831.1"/>
    </source>
</evidence>
<name>Q7UHY6_RHOBA</name>
<dbReference type="EMBL" id="BX294155">
    <property type="protein sequence ID" value="CAD77831.1"/>
    <property type="molecule type" value="Genomic_DNA"/>
</dbReference>